<comment type="caution">
    <text evidence="9">The sequence shown here is derived from an EMBL/GenBank/DDBJ whole genome shotgun (WGS) entry which is preliminary data.</text>
</comment>
<dbReference type="Gene3D" id="3.40.630.10">
    <property type="entry name" value="Zn peptidases"/>
    <property type="match status" value="1"/>
</dbReference>
<dbReference type="RefSeq" id="WP_110043019.1">
    <property type="nucleotide sequence ID" value="NZ_CP054611.1"/>
</dbReference>
<keyword evidence="10" id="KW-1185">Reference proteome</keyword>
<dbReference type="GO" id="GO:0006508">
    <property type="term" value="P:proteolysis"/>
    <property type="evidence" value="ECO:0007669"/>
    <property type="project" value="UniProtKB-KW"/>
</dbReference>
<proteinExistence type="inferred from homology"/>
<evidence type="ECO:0000256" key="1">
    <source>
        <dbReference type="ARBA" id="ARBA00001947"/>
    </source>
</evidence>
<comment type="similarity">
    <text evidence="2 7">Belongs to the peptidase M14 family.</text>
</comment>
<evidence type="ECO:0000256" key="4">
    <source>
        <dbReference type="ARBA" id="ARBA00022801"/>
    </source>
</evidence>
<evidence type="ECO:0000313" key="10">
    <source>
        <dbReference type="Proteomes" id="UP000246635"/>
    </source>
</evidence>
<protein>
    <submittedName>
        <fullName evidence="9">Zinc carboxypeptidase</fullName>
    </submittedName>
</protein>
<evidence type="ECO:0000256" key="5">
    <source>
        <dbReference type="ARBA" id="ARBA00022833"/>
    </source>
</evidence>
<sequence>MPFIPRIINKDLDSENLQKHNDNFLEIKIELDKHDQITSESKDRIEDLDIRFDGLIANAGNSNAEIVDARHDPITGVSYPILQYRLNATSEQMATKANQSDLTSTIATIATKAEKSEVYSMIVSVSDGTPEAFKDLPAIQSAYPTGSNQAKLNIADGYVYNWNGSAWLQGWMYQTSGISNGSITPAKTNFFKISTNLYNHDTSTQNLTISSAGVETVNTDYVVSDFIAVNPNSDMSFNPVGNANGFLYFAEYDLNKVFITRRDCSATKTLGSSTRYIRVMGQKIYIKAATAQVNAGNAILPFEPYYVTVDEGFVGQIIGTKNLKDKTITEEKIGDNAVSPKVDVSQSALRYKADKLIRPSFEIGALSTSNGTNLDTDVGCIRSVDYFSISSKEIVNVYLRDKENYHWAYFQYSLDGTYIKNNAYTRNDLHLESGYKYKILVRKYPTDYTTNVTSQLASIAAQMCITYNEKSYYFSPEPISGWFEAPVVSSFGSGNTIDAIYNIYDGLAAEHPDDISKSFLGNDSTGLPIYSYQFKGSEVKQRSSYSSFYTRSLPKIIIATNIHGDEKASTYAIANLMKLIYTNWGSSPLLEYLRFNVQFVVVPIVNPYGFNNVTRRNANGVDLNRNFDYRWSASTDDYKGASAFSEVESQYIRTLITNNLDAMCFLDFHMNGSSGYDWTETYWSNINQVIPENQIFDPASRFIISKMTRRGQSTYNVPSDSGIIGRISYDNDTPLMAAWVAKQGIPSVLCECAMKLPSESESYTVTVHQMNLEYVTNMLLSIVNQFKTASL</sequence>
<reference evidence="9 10" key="1">
    <citation type="submission" date="2018-05" db="EMBL/GenBank/DDBJ databases">
        <title>Genomic Encyclopedia of Type Strains, Phase III (KMG-III): the genomes of soil and plant-associated and newly described type strains.</title>
        <authorList>
            <person name="Whitman W."/>
        </authorList>
    </citation>
    <scope>NUCLEOTIDE SEQUENCE [LARGE SCALE GENOMIC DNA]</scope>
    <source>
        <strain evidence="9 10">CECT 5696</strain>
    </source>
</reference>
<dbReference type="Pfam" id="PF00246">
    <property type="entry name" value="Peptidase_M14"/>
    <property type="match status" value="1"/>
</dbReference>
<dbReference type="SUPFAM" id="SSF53187">
    <property type="entry name" value="Zn-dependent exopeptidases"/>
    <property type="match status" value="1"/>
</dbReference>
<evidence type="ECO:0000313" key="9">
    <source>
        <dbReference type="EMBL" id="PWW06339.1"/>
    </source>
</evidence>
<organism evidence="9 10">
    <name type="scientific">Paenibacillus cellulosilyticus</name>
    <dbReference type="NCBI Taxonomy" id="375489"/>
    <lineage>
        <taxon>Bacteria</taxon>
        <taxon>Bacillati</taxon>
        <taxon>Bacillota</taxon>
        <taxon>Bacilli</taxon>
        <taxon>Bacillales</taxon>
        <taxon>Paenibacillaceae</taxon>
        <taxon>Paenibacillus</taxon>
    </lineage>
</organism>
<keyword evidence="5" id="KW-0862">Zinc</keyword>
<name>A0A2V2Z165_9BACL</name>
<gene>
    <name evidence="9" type="ORF">DFQ01_103241</name>
</gene>
<dbReference type="GO" id="GO:0005615">
    <property type="term" value="C:extracellular space"/>
    <property type="evidence" value="ECO:0007669"/>
    <property type="project" value="TreeGrafter"/>
</dbReference>
<evidence type="ECO:0000256" key="7">
    <source>
        <dbReference type="PROSITE-ProRule" id="PRU01379"/>
    </source>
</evidence>
<dbReference type="GO" id="GO:0008270">
    <property type="term" value="F:zinc ion binding"/>
    <property type="evidence" value="ECO:0007669"/>
    <property type="project" value="InterPro"/>
</dbReference>
<evidence type="ECO:0000256" key="6">
    <source>
        <dbReference type="ARBA" id="ARBA00023049"/>
    </source>
</evidence>
<comment type="cofactor">
    <cofactor evidence="1">
        <name>Zn(2+)</name>
        <dbReference type="ChEBI" id="CHEBI:29105"/>
    </cofactor>
</comment>
<dbReference type="InterPro" id="IPR000834">
    <property type="entry name" value="Peptidase_M14"/>
</dbReference>
<dbReference type="EMBL" id="QGTQ01000003">
    <property type="protein sequence ID" value="PWW06339.1"/>
    <property type="molecule type" value="Genomic_DNA"/>
</dbReference>
<keyword evidence="3" id="KW-0645">Protease</keyword>
<dbReference type="PROSITE" id="PS52035">
    <property type="entry name" value="PEPTIDASE_M14"/>
    <property type="match status" value="1"/>
</dbReference>
<dbReference type="CDD" id="cd00596">
    <property type="entry name" value="Peptidase_M14_like"/>
    <property type="match status" value="1"/>
</dbReference>
<keyword evidence="9" id="KW-0121">Carboxypeptidase</keyword>
<dbReference type="SMART" id="SM00631">
    <property type="entry name" value="Zn_pept"/>
    <property type="match status" value="1"/>
</dbReference>
<dbReference type="PANTHER" id="PTHR11705:SF143">
    <property type="entry name" value="SLL0236 PROTEIN"/>
    <property type="match status" value="1"/>
</dbReference>
<keyword evidence="4" id="KW-0378">Hydrolase</keyword>
<evidence type="ECO:0000259" key="8">
    <source>
        <dbReference type="PROSITE" id="PS52035"/>
    </source>
</evidence>
<feature type="domain" description="Peptidase M14" evidence="8">
    <location>
        <begin position="493"/>
        <end position="782"/>
    </location>
</feature>
<dbReference type="Proteomes" id="UP000246635">
    <property type="component" value="Unassembled WGS sequence"/>
</dbReference>
<dbReference type="AlphaFoldDB" id="A0A2V2Z165"/>
<dbReference type="OrthoDB" id="9811296at2"/>
<evidence type="ECO:0000256" key="2">
    <source>
        <dbReference type="ARBA" id="ARBA00005988"/>
    </source>
</evidence>
<keyword evidence="6" id="KW-0482">Metalloprotease</keyword>
<dbReference type="GO" id="GO:0004181">
    <property type="term" value="F:metallocarboxypeptidase activity"/>
    <property type="evidence" value="ECO:0007669"/>
    <property type="project" value="InterPro"/>
</dbReference>
<dbReference type="PANTHER" id="PTHR11705">
    <property type="entry name" value="PROTEASE FAMILY M14 CARBOXYPEPTIDASE A,B"/>
    <property type="match status" value="1"/>
</dbReference>
<accession>A0A2V2Z165</accession>
<evidence type="ECO:0000256" key="3">
    <source>
        <dbReference type="ARBA" id="ARBA00022670"/>
    </source>
</evidence>
<comment type="caution">
    <text evidence="7">Lacks conserved residue(s) required for the propagation of feature annotation.</text>
</comment>